<reference evidence="3" key="2">
    <citation type="journal article" date="2011" name="Proc. Natl. Acad. Sci. U.S.A.">
        <title>Obligate biotrophy features unraveled by the genomic analysis of rust fungi.</title>
        <authorList>
            <person name="Duplessis S."/>
            <person name="Cuomo C.A."/>
            <person name="Lin Y.-C."/>
            <person name="Aerts A."/>
            <person name="Tisserant E."/>
            <person name="Veneault-Fourrey C."/>
            <person name="Joly D.L."/>
            <person name="Hacquard S."/>
            <person name="Amselem J."/>
            <person name="Cantarel B.L."/>
            <person name="Chiu R."/>
            <person name="Coutinho P.M."/>
            <person name="Feau N."/>
            <person name="Field M."/>
            <person name="Frey P."/>
            <person name="Gelhaye E."/>
            <person name="Goldberg J."/>
            <person name="Grabherr M.G."/>
            <person name="Kodira C.D."/>
            <person name="Kohler A."/>
            <person name="Kuees U."/>
            <person name="Lindquist E.A."/>
            <person name="Lucas S.M."/>
            <person name="Mago R."/>
            <person name="Mauceli E."/>
            <person name="Morin E."/>
            <person name="Murat C."/>
            <person name="Pangilinan J.L."/>
            <person name="Park R."/>
            <person name="Pearson M."/>
            <person name="Quesneville H."/>
            <person name="Rouhier N."/>
            <person name="Sakthikumar S."/>
            <person name="Salamov A.A."/>
            <person name="Schmutz J."/>
            <person name="Selles B."/>
            <person name="Shapiro H."/>
            <person name="Tanguay P."/>
            <person name="Tuskan G.A."/>
            <person name="Henrissat B."/>
            <person name="Van de Peer Y."/>
            <person name="Rouze P."/>
            <person name="Ellis J.G."/>
            <person name="Dodds P.N."/>
            <person name="Schein J.E."/>
            <person name="Zhong S."/>
            <person name="Hamelin R.C."/>
            <person name="Grigoriev I.V."/>
            <person name="Szabo L.J."/>
            <person name="Martin F."/>
        </authorList>
    </citation>
    <scope>NUCLEOTIDE SEQUENCE [LARGE SCALE GENOMIC DNA]</scope>
    <source>
        <strain evidence="3">CRL 75-36-700-3 / race SCCL</strain>
    </source>
</reference>
<protein>
    <recommendedName>
        <fullName evidence="4">Peptidase A2 domain-containing protein</fullName>
    </recommendedName>
</protein>
<keyword evidence="3" id="KW-1185">Reference proteome</keyword>
<dbReference type="GeneID" id="10538161"/>
<sequence length="220" mass="24144">MTTTLWNYQLPPPKNILHPTKKVQFQKPAEAQPAPPKEPPKEKAPKKTYVERPLTNQFPDAEDKVVSRMLMDGRMELSYGDIFAISNGAVEAFKKKISPKRIPLEPTKSTNTGGLDQETEEEDQPTEESSHYACPLGYIDVSINGKQFQALLDNGSQVNLLPRDLAARMGLIITQGAMNLKGIGGHKNEILGVAENVPVKGKFNQSWPLAPPTSEDLGGA</sequence>
<dbReference type="EMBL" id="DS178306">
    <property type="protein sequence ID" value="EFP87432.1"/>
    <property type="molecule type" value="Genomic_DNA"/>
</dbReference>
<name>E3KT46_PUCGT</name>
<feature type="compositionally biased region" description="Acidic residues" evidence="1">
    <location>
        <begin position="117"/>
        <end position="126"/>
    </location>
</feature>
<dbReference type="KEGG" id="pgr:PGTG_13660"/>
<evidence type="ECO:0008006" key="4">
    <source>
        <dbReference type="Google" id="ProtNLM"/>
    </source>
</evidence>
<dbReference type="AlphaFoldDB" id="E3KT46"/>
<reference key="1">
    <citation type="submission" date="2007-01" db="EMBL/GenBank/DDBJ databases">
        <title>The Genome Sequence of Puccinia graminis f. sp. tritici Strain CRL 75-36-700-3.</title>
        <authorList>
            <consortium name="The Broad Institute Genome Sequencing Platform"/>
            <person name="Birren B."/>
            <person name="Lander E."/>
            <person name="Galagan J."/>
            <person name="Nusbaum C."/>
            <person name="Devon K."/>
            <person name="Cuomo C."/>
            <person name="Jaffe D."/>
            <person name="Butler J."/>
            <person name="Alvarez P."/>
            <person name="Gnerre S."/>
            <person name="Grabherr M."/>
            <person name="Mauceli E."/>
            <person name="Brockman W."/>
            <person name="Young S."/>
            <person name="LaButti K."/>
            <person name="Sykes S."/>
            <person name="DeCaprio D."/>
            <person name="Crawford M."/>
            <person name="Koehrsen M."/>
            <person name="Engels R."/>
            <person name="Montgomery P."/>
            <person name="Pearson M."/>
            <person name="Howarth C."/>
            <person name="Larson L."/>
            <person name="White J."/>
            <person name="Zeng Q."/>
            <person name="Kodira C."/>
            <person name="Yandava C."/>
            <person name="Alvarado L."/>
            <person name="O'Leary S."/>
            <person name="Szabo L."/>
            <person name="Dean R."/>
            <person name="Schein J."/>
        </authorList>
    </citation>
    <scope>NUCLEOTIDE SEQUENCE</scope>
    <source>
        <strain>CRL 75-36-700-3</strain>
    </source>
</reference>
<dbReference type="SUPFAM" id="SSF50630">
    <property type="entry name" value="Acid proteases"/>
    <property type="match status" value="1"/>
</dbReference>
<gene>
    <name evidence="2" type="ORF">PGTG_13660</name>
</gene>
<dbReference type="VEuPathDB" id="FungiDB:PGTG_13660"/>
<dbReference type="InterPro" id="IPR021109">
    <property type="entry name" value="Peptidase_aspartic_dom_sf"/>
</dbReference>
<dbReference type="InParanoid" id="E3KT46"/>
<dbReference type="CDD" id="cd00303">
    <property type="entry name" value="retropepsin_like"/>
    <property type="match status" value="1"/>
</dbReference>
<evidence type="ECO:0000313" key="3">
    <source>
        <dbReference type="Proteomes" id="UP000008783"/>
    </source>
</evidence>
<dbReference type="Proteomes" id="UP000008783">
    <property type="component" value="Unassembled WGS sequence"/>
</dbReference>
<feature type="region of interest" description="Disordered" evidence="1">
    <location>
        <begin position="101"/>
        <end position="130"/>
    </location>
</feature>
<dbReference type="OrthoDB" id="2507637at2759"/>
<dbReference type="eggNOG" id="ENOG502SXYZ">
    <property type="taxonomic scope" value="Eukaryota"/>
</dbReference>
<dbReference type="RefSeq" id="XP_003331851.1">
    <property type="nucleotide sequence ID" value="XM_003331803.1"/>
</dbReference>
<accession>E3KT46</accession>
<dbReference type="HOGENOM" id="CLU_1256592_0_0_1"/>
<feature type="region of interest" description="Disordered" evidence="1">
    <location>
        <begin position="1"/>
        <end position="49"/>
    </location>
</feature>
<evidence type="ECO:0000256" key="1">
    <source>
        <dbReference type="SAM" id="MobiDB-lite"/>
    </source>
</evidence>
<dbReference type="Gene3D" id="2.40.70.10">
    <property type="entry name" value="Acid Proteases"/>
    <property type="match status" value="1"/>
</dbReference>
<evidence type="ECO:0000313" key="2">
    <source>
        <dbReference type="EMBL" id="EFP87432.1"/>
    </source>
</evidence>
<proteinExistence type="predicted"/>
<feature type="compositionally biased region" description="Basic and acidic residues" evidence="1">
    <location>
        <begin position="38"/>
        <end position="49"/>
    </location>
</feature>
<organism evidence="2 3">
    <name type="scientific">Puccinia graminis f. sp. tritici (strain CRL 75-36-700-3 / race SCCL)</name>
    <name type="common">Black stem rust fungus</name>
    <dbReference type="NCBI Taxonomy" id="418459"/>
    <lineage>
        <taxon>Eukaryota</taxon>
        <taxon>Fungi</taxon>
        <taxon>Dikarya</taxon>
        <taxon>Basidiomycota</taxon>
        <taxon>Pucciniomycotina</taxon>
        <taxon>Pucciniomycetes</taxon>
        <taxon>Pucciniales</taxon>
        <taxon>Pucciniaceae</taxon>
        <taxon>Puccinia</taxon>
    </lineage>
</organism>
<dbReference type="Pfam" id="PF13650">
    <property type="entry name" value="Asp_protease_2"/>
    <property type="match status" value="1"/>
</dbReference>